<keyword evidence="3" id="KW-0689">Ribosomal protein</keyword>
<dbReference type="AlphaFoldDB" id="A0A1W1H5K5"/>
<comment type="similarity">
    <text evidence="1">Belongs to the universal ribosomal protein uL30 family.</text>
</comment>
<dbReference type="PIRSF" id="PIRSF002211">
    <property type="entry name" value="Ribosomal_L30_bac-type"/>
    <property type="match status" value="1"/>
</dbReference>
<evidence type="ECO:0000256" key="5">
    <source>
        <dbReference type="ARBA" id="ARBA00035492"/>
    </source>
</evidence>
<feature type="domain" description="Large ribosomal subunit protein uL30-like ferredoxin-like fold" evidence="6">
    <location>
        <begin position="10"/>
        <end position="60"/>
    </location>
</feature>
<dbReference type="GO" id="GO:0006412">
    <property type="term" value="P:translation"/>
    <property type="evidence" value="ECO:0007669"/>
    <property type="project" value="InterPro"/>
</dbReference>
<dbReference type="PANTHER" id="PTHR15892:SF2">
    <property type="entry name" value="LARGE RIBOSOMAL SUBUNIT PROTEIN UL30M"/>
    <property type="match status" value="1"/>
</dbReference>
<dbReference type="GO" id="GO:0003735">
    <property type="term" value="F:structural constituent of ribosome"/>
    <property type="evidence" value="ECO:0007669"/>
    <property type="project" value="InterPro"/>
</dbReference>
<sequence>MERRNMAGKVKITQIRSIIGRPAKHRRIVRALGLKRMHMTVEHNMNPAIMGMVKKIPHLVKAEEV</sequence>
<accession>A0A1W1H5K5</accession>
<dbReference type="HAMAP" id="MF_01371_B">
    <property type="entry name" value="Ribosomal_uL30_B"/>
    <property type="match status" value="1"/>
</dbReference>
<dbReference type="FunFam" id="3.30.1390.20:FF:000001">
    <property type="entry name" value="50S ribosomal protein L30"/>
    <property type="match status" value="1"/>
</dbReference>
<dbReference type="PANTHER" id="PTHR15892">
    <property type="entry name" value="MITOCHONDRIAL RIBOSOMAL PROTEIN L30"/>
    <property type="match status" value="1"/>
</dbReference>
<dbReference type="InterPro" id="IPR016082">
    <property type="entry name" value="Ribosomal_uL30_ferredoxin-like"/>
</dbReference>
<protein>
    <recommendedName>
        <fullName evidence="5">50S ribosomal protein L30</fullName>
    </recommendedName>
</protein>
<comment type="subunit">
    <text evidence="2">Part of the 50S ribosomal subunit.</text>
</comment>
<reference evidence="7 8" key="1">
    <citation type="submission" date="2017-03" db="EMBL/GenBank/DDBJ databases">
        <authorList>
            <person name="Afonso C.L."/>
            <person name="Miller P.J."/>
            <person name="Scott M.A."/>
            <person name="Spackman E."/>
            <person name="Goraichik I."/>
            <person name="Dimitrov K.M."/>
            <person name="Suarez D.L."/>
            <person name="Swayne D.E."/>
        </authorList>
    </citation>
    <scope>NUCLEOTIDE SEQUENCE [LARGE SCALE GENOMIC DNA]</scope>
    <source>
        <strain evidence="7">PRJEB14757</strain>
    </source>
</reference>
<organism evidence="7 8">
    <name type="scientific">Desulfamplus magnetovallimortis</name>
    <dbReference type="NCBI Taxonomy" id="1246637"/>
    <lineage>
        <taxon>Bacteria</taxon>
        <taxon>Pseudomonadati</taxon>
        <taxon>Thermodesulfobacteriota</taxon>
        <taxon>Desulfobacteria</taxon>
        <taxon>Desulfobacterales</taxon>
        <taxon>Desulfobacteraceae</taxon>
        <taxon>Desulfamplus</taxon>
    </lineage>
</organism>
<evidence type="ECO:0000256" key="3">
    <source>
        <dbReference type="ARBA" id="ARBA00022980"/>
    </source>
</evidence>
<dbReference type="GO" id="GO:0022625">
    <property type="term" value="C:cytosolic large ribosomal subunit"/>
    <property type="evidence" value="ECO:0007669"/>
    <property type="project" value="TreeGrafter"/>
</dbReference>
<evidence type="ECO:0000259" key="6">
    <source>
        <dbReference type="Pfam" id="PF00327"/>
    </source>
</evidence>
<evidence type="ECO:0000256" key="1">
    <source>
        <dbReference type="ARBA" id="ARBA00007594"/>
    </source>
</evidence>
<evidence type="ECO:0000313" key="8">
    <source>
        <dbReference type="Proteomes" id="UP000191931"/>
    </source>
</evidence>
<dbReference type="InterPro" id="IPR005996">
    <property type="entry name" value="Ribosomal_uL30_bac-type"/>
</dbReference>
<keyword evidence="8" id="KW-1185">Reference proteome</keyword>
<evidence type="ECO:0000256" key="4">
    <source>
        <dbReference type="ARBA" id="ARBA00023274"/>
    </source>
</evidence>
<evidence type="ECO:0000256" key="2">
    <source>
        <dbReference type="ARBA" id="ARBA00011838"/>
    </source>
</evidence>
<name>A0A1W1H5K5_9BACT</name>
<dbReference type="InterPro" id="IPR036919">
    <property type="entry name" value="Ribo_uL30_ferredoxin-like_sf"/>
</dbReference>
<dbReference type="Gene3D" id="3.30.1390.20">
    <property type="entry name" value="Ribosomal protein L30, ferredoxin-like fold domain"/>
    <property type="match status" value="1"/>
</dbReference>
<dbReference type="EMBL" id="FWEV01000015">
    <property type="protein sequence ID" value="SLM27763.1"/>
    <property type="molecule type" value="Genomic_DNA"/>
</dbReference>
<proteinExistence type="inferred from homology"/>
<keyword evidence="4" id="KW-0687">Ribonucleoprotein</keyword>
<evidence type="ECO:0000313" key="7">
    <source>
        <dbReference type="EMBL" id="SLM27763.1"/>
    </source>
</evidence>
<dbReference type="CDD" id="cd01658">
    <property type="entry name" value="Ribosomal_L30"/>
    <property type="match status" value="1"/>
</dbReference>
<dbReference type="SUPFAM" id="SSF55129">
    <property type="entry name" value="Ribosomal protein L30p/L7e"/>
    <property type="match status" value="1"/>
</dbReference>
<dbReference type="STRING" id="1246637.MTBBW1_1110024"/>
<dbReference type="Pfam" id="PF00327">
    <property type="entry name" value="Ribosomal_L30"/>
    <property type="match status" value="1"/>
</dbReference>
<dbReference type="NCBIfam" id="TIGR01308">
    <property type="entry name" value="rpmD_bact"/>
    <property type="match status" value="1"/>
</dbReference>
<gene>
    <name evidence="7" type="primary">rpmD</name>
    <name evidence="7" type="ORF">MTBBW1_1110024</name>
</gene>
<dbReference type="Proteomes" id="UP000191931">
    <property type="component" value="Unassembled WGS sequence"/>
</dbReference>